<proteinExistence type="predicted"/>
<feature type="domain" description="Fe2OG dioxygenase" evidence="7">
    <location>
        <begin position="115"/>
        <end position="214"/>
    </location>
</feature>
<evidence type="ECO:0000313" key="9">
    <source>
        <dbReference type="Proteomes" id="UP000198290"/>
    </source>
</evidence>
<name>A0A3G9GB75_9NEIS</name>
<dbReference type="Gene3D" id="2.60.120.590">
    <property type="entry name" value="Alpha-ketoglutarate-dependent dioxygenase AlkB-like"/>
    <property type="match status" value="1"/>
</dbReference>
<feature type="binding site" evidence="6">
    <location>
        <position position="135"/>
    </location>
    <ligand>
        <name>Fe cation</name>
        <dbReference type="ChEBI" id="CHEBI:24875"/>
        <note>catalytic</note>
    </ligand>
</feature>
<evidence type="ECO:0000313" key="8">
    <source>
        <dbReference type="EMBL" id="BBF84063.1"/>
    </source>
</evidence>
<dbReference type="EMBL" id="AP018823">
    <property type="protein sequence ID" value="BBF84063.1"/>
    <property type="molecule type" value="Genomic_DNA"/>
</dbReference>
<reference evidence="9" key="1">
    <citation type="journal article" date="2017" name="Biotechnol. Biofuels">
        <title>Evaluation of environmental bacterial communities as a factor affecting the growth of duckweed Lemna minor.</title>
        <authorList>
            <person name="Ishizawa H."/>
            <person name="Kuroda M."/>
            <person name="Morikawa M."/>
            <person name="Ike M."/>
        </authorList>
    </citation>
    <scope>NUCLEOTIDE SEQUENCE [LARGE SCALE GENOMIC DNA]</scope>
    <source>
        <strain evidence="9">H3</strain>
    </source>
</reference>
<sequence>MQDDLFPDSWQRPAQQIRDGVIHLPGHAQASASLIWQQVQTILQQAPLRQMQTPGGRTMSVSMSNCGTLGWVSAYGGYHYCATDPANGLPWPAMPTQLAALARQWAAEAGFNDFDSNACLINNYVPGSKMSLHQDRDERDFSHPIVTLSLGLPARFMLGGLQRNNPCQHIPLLHGDILVFGGPARLCFHGIMPLAEGNHPLLGRRRISLTFRRA</sequence>
<evidence type="ECO:0000256" key="5">
    <source>
        <dbReference type="PIRSR" id="PIRSR604574-1"/>
    </source>
</evidence>
<feature type="binding site" evidence="6">
    <location>
        <position position="133"/>
    </location>
    <ligand>
        <name>Fe cation</name>
        <dbReference type="ChEBI" id="CHEBI:24875"/>
        <note>catalytic</note>
    </ligand>
</feature>
<organism evidence="8 9">
    <name type="scientific">Aquitalea magnusonii</name>
    <dbReference type="NCBI Taxonomy" id="332411"/>
    <lineage>
        <taxon>Bacteria</taxon>
        <taxon>Pseudomonadati</taxon>
        <taxon>Pseudomonadota</taxon>
        <taxon>Betaproteobacteria</taxon>
        <taxon>Neisseriales</taxon>
        <taxon>Chromobacteriaceae</taxon>
        <taxon>Aquitalea</taxon>
    </lineage>
</organism>
<keyword evidence="9" id="KW-1185">Reference proteome</keyword>
<dbReference type="Pfam" id="PF13532">
    <property type="entry name" value="2OG-FeII_Oxy_2"/>
    <property type="match status" value="1"/>
</dbReference>
<dbReference type="GO" id="GO:0008198">
    <property type="term" value="F:ferrous iron binding"/>
    <property type="evidence" value="ECO:0007669"/>
    <property type="project" value="TreeGrafter"/>
</dbReference>
<evidence type="ECO:0000256" key="3">
    <source>
        <dbReference type="ARBA" id="ARBA00023002"/>
    </source>
</evidence>
<dbReference type="AlphaFoldDB" id="A0A3G9GB75"/>
<keyword evidence="4 6" id="KW-0408">Iron</keyword>
<dbReference type="NCBIfam" id="NF011930">
    <property type="entry name" value="PRK15401.1"/>
    <property type="match status" value="1"/>
</dbReference>
<dbReference type="PANTHER" id="PTHR16557">
    <property type="entry name" value="ALKYLATED DNA REPAIR PROTEIN ALKB-RELATED"/>
    <property type="match status" value="1"/>
</dbReference>
<feature type="binding site" evidence="5">
    <location>
        <begin position="206"/>
        <end position="212"/>
    </location>
    <ligand>
        <name>2-oxoglutarate</name>
        <dbReference type="ChEBI" id="CHEBI:16810"/>
    </ligand>
</feature>
<feature type="binding site" evidence="6">
    <location>
        <position position="189"/>
    </location>
    <ligand>
        <name>Fe cation</name>
        <dbReference type="ChEBI" id="CHEBI:24875"/>
        <note>catalytic</note>
    </ligand>
</feature>
<accession>A0A3G9GB75</accession>
<dbReference type="InterPro" id="IPR005123">
    <property type="entry name" value="Oxoglu/Fe-dep_dioxygenase_dom"/>
</dbReference>
<protein>
    <submittedName>
        <fullName evidence="8">Alkylated DNA repair protein AlkB</fullName>
    </submittedName>
</protein>
<dbReference type="GO" id="GO:0035513">
    <property type="term" value="P:oxidative RNA demethylation"/>
    <property type="evidence" value="ECO:0007669"/>
    <property type="project" value="TreeGrafter"/>
</dbReference>
<keyword evidence="1 6" id="KW-0479">Metal-binding</keyword>
<dbReference type="InterPro" id="IPR004574">
    <property type="entry name" value="Alkb"/>
</dbReference>
<dbReference type="PANTHER" id="PTHR16557:SF2">
    <property type="entry name" value="NUCLEIC ACID DIOXYGENASE ALKBH1"/>
    <property type="match status" value="1"/>
</dbReference>
<evidence type="ECO:0000256" key="1">
    <source>
        <dbReference type="ARBA" id="ARBA00022723"/>
    </source>
</evidence>
<keyword evidence="2" id="KW-0223">Dioxygenase</keyword>
<dbReference type="Proteomes" id="UP000198290">
    <property type="component" value="Chromosome"/>
</dbReference>
<feature type="binding site" evidence="5">
    <location>
        <position position="163"/>
    </location>
    <ligand>
        <name>substrate</name>
    </ligand>
</feature>
<dbReference type="RefSeq" id="WP_089085036.1">
    <property type="nucleotide sequence ID" value="NZ_AP018823.1"/>
</dbReference>
<reference evidence="9" key="3">
    <citation type="journal article" date="2017" name="Plant Physiol. Biochem.">
        <title>Differential oxidative and antioxidative response of duckweed Lemna minor toward plant growth promoting/inhibiting bacteria.</title>
        <authorList>
            <person name="Ishizawa H."/>
            <person name="Kuroda M."/>
            <person name="Morikawa M."/>
            <person name="Ike M."/>
        </authorList>
    </citation>
    <scope>NUCLEOTIDE SEQUENCE [LARGE SCALE GENOMIC DNA]</scope>
    <source>
        <strain evidence="9">H3</strain>
    </source>
</reference>
<reference evidence="8 9" key="2">
    <citation type="journal article" date="2017" name="Genome Announc.">
        <title>Draft genome sequence of Aquitalea magnusonii strain H3, a plant growth-promoting bacterium of duckweed Lemna minor.</title>
        <authorList>
            <person name="Ishizawa H."/>
            <person name="Kuroda M."/>
            <person name="Ike M."/>
        </authorList>
    </citation>
    <scope>NUCLEOTIDE SEQUENCE [LARGE SCALE GENOMIC DNA]</scope>
    <source>
        <strain evidence="8 9">H3</strain>
    </source>
</reference>
<gene>
    <name evidence="8" type="ORF">DLM_0391</name>
</gene>
<feature type="binding site" evidence="5">
    <location>
        <begin position="78"/>
        <end position="80"/>
    </location>
    <ligand>
        <name>substrate</name>
    </ligand>
</feature>
<dbReference type="InterPro" id="IPR027450">
    <property type="entry name" value="AlkB-like"/>
</dbReference>
<comment type="cofactor">
    <cofactor evidence="6">
        <name>Fe(2+)</name>
        <dbReference type="ChEBI" id="CHEBI:29033"/>
    </cofactor>
    <text evidence="6">Binds 1 Fe(2+) ion per subunit.</text>
</comment>
<evidence type="ECO:0000259" key="7">
    <source>
        <dbReference type="PROSITE" id="PS51471"/>
    </source>
</evidence>
<dbReference type="GO" id="GO:0035515">
    <property type="term" value="F:oxidative RNA demethylase activity"/>
    <property type="evidence" value="ECO:0007669"/>
    <property type="project" value="TreeGrafter"/>
</dbReference>
<dbReference type="GO" id="GO:0035516">
    <property type="term" value="F:broad specificity oxidative DNA demethylase activity"/>
    <property type="evidence" value="ECO:0007669"/>
    <property type="project" value="TreeGrafter"/>
</dbReference>
<evidence type="ECO:0000256" key="4">
    <source>
        <dbReference type="ARBA" id="ARBA00023004"/>
    </source>
</evidence>
<feature type="binding site" evidence="5">
    <location>
        <begin position="122"/>
        <end position="124"/>
    </location>
    <ligand>
        <name>2-oxoglutarate</name>
        <dbReference type="ChEBI" id="CHEBI:16810"/>
    </ligand>
</feature>
<evidence type="ECO:0000256" key="6">
    <source>
        <dbReference type="PIRSR" id="PIRSR604574-2"/>
    </source>
</evidence>
<keyword evidence="3" id="KW-0560">Oxidoreductase</keyword>
<dbReference type="GO" id="GO:0005737">
    <property type="term" value="C:cytoplasm"/>
    <property type="evidence" value="ECO:0007669"/>
    <property type="project" value="TreeGrafter"/>
</dbReference>
<feature type="binding site" evidence="5">
    <location>
        <position position="137"/>
    </location>
    <ligand>
        <name>substrate</name>
    </ligand>
</feature>
<dbReference type="KEGG" id="amah:DLM_0391"/>
<dbReference type="PROSITE" id="PS51471">
    <property type="entry name" value="FE2OG_OXY"/>
    <property type="match status" value="1"/>
</dbReference>
<dbReference type="OrthoDB" id="9796932at2"/>
<dbReference type="SUPFAM" id="SSF51197">
    <property type="entry name" value="Clavaminate synthase-like"/>
    <property type="match status" value="1"/>
</dbReference>
<evidence type="ECO:0000256" key="2">
    <source>
        <dbReference type="ARBA" id="ARBA00022964"/>
    </source>
</evidence>
<feature type="binding site" evidence="5">
    <location>
        <position position="71"/>
    </location>
    <ligand>
        <name>substrate</name>
    </ligand>
</feature>
<dbReference type="InterPro" id="IPR037151">
    <property type="entry name" value="AlkB-like_sf"/>
</dbReference>